<name>A0A5A9X9K3_9BACT</name>
<evidence type="ECO:0000313" key="2">
    <source>
        <dbReference type="EMBL" id="KAA0888331.1"/>
    </source>
</evidence>
<dbReference type="InterPro" id="IPR005111">
    <property type="entry name" value="MoeA_C_domain_IV"/>
</dbReference>
<gene>
    <name evidence="2" type="ORF">ET418_16470</name>
</gene>
<dbReference type="SUPFAM" id="SSF63867">
    <property type="entry name" value="MoeA C-terminal domain-like"/>
    <property type="match status" value="1"/>
</dbReference>
<comment type="caution">
    <text evidence="2">The sequence shown here is derived from an EMBL/GenBank/DDBJ whole genome shotgun (WGS) entry which is preliminary data.</text>
</comment>
<dbReference type="Proteomes" id="UP000324298">
    <property type="component" value="Unassembled WGS sequence"/>
</dbReference>
<dbReference type="RefSeq" id="WP_149309470.1">
    <property type="nucleotide sequence ID" value="NZ_SRSD01000011.1"/>
</dbReference>
<dbReference type="GO" id="GO:0032324">
    <property type="term" value="P:molybdopterin cofactor biosynthetic process"/>
    <property type="evidence" value="ECO:0007669"/>
    <property type="project" value="InterPro"/>
</dbReference>
<reference evidence="2 3" key="1">
    <citation type="submission" date="2019-04" db="EMBL/GenBank/DDBJ databases">
        <title>Geobacter ruber sp. nov., ferric-reducing bacteria isolated from paddy soil.</title>
        <authorList>
            <person name="Xu Z."/>
            <person name="Masuda Y."/>
            <person name="Itoh H."/>
            <person name="Senoo K."/>
        </authorList>
    </citation>
    <scope>NUCLEOTIDE SEQUENCE [LARGE SCALE GENOMIC DNA]</scope>
    <source>
        <strain evidence="2 3">Red88</strain>
    </source>
</reference>
<dbReference type="Gene3D" id="2.40.340.10">
    <property type="entry name" value="MoeA, C-terminal, domain IV"/>
    <property type="match status" value="1"/>
</dbReference>
<organism evidence="2 3">
    <name type="scientific">Oryzomonas rubra</name>
    <dbReference type="NCBI Taxonomy" id="2509454"/>
    <lineage>
        <taxon>Bacteria</taxon>
        <taxon>Pseudomonadati</taxon>
        <taxon>Thermodesulfobacteriota</taxon>
        <taxon>Desulfuromonadia</taxon>
        <taxon>Geobacterales</taxon>
        <taxon>Geobacteraceae</taxon>
        <taxon>Oryzomonas</taxon>
    </lineage>
</organism>
<protein>
    <recommendedName>
        <fullName evidence="1">MoeA C-terminal domain-containing protein</fullName>
    </recommendedName>
</protein>
<dbReference type="EMBL" id="SRSD01000011">
    <property type="protein sequence ID" value="KAA0888331.1"/>
    <property type="molecule type" value="Genomic_DNA"/>
</dbReference>
<accession>A0A5A9X9K3</accession>
<evidence type="ECO:0000259" key="1">
    <source>
        <dbReference type="Pfam" id="PF03454"/>
    </source>
</evidence>
<dbReference type="Pfam" id="PF03454">
    <property type="entry name" value="MoeA_C"/>
    <property type="match status" value="1"/>
</dbReference>
<proteinExistence type="predicted"/>
<dbReference type="AlphaFoldDB" id="A0A5A9X9K3"/>
<dbReference type="InterPro" id="IPR036688">
    <property type="entry name" value="MoeA_C_domain_IV_sf"/>
</dbReference>
<keyword evidence="3" id="KW-1185">Reference proteome</keyword>
<evidence type="ECO:0000313" key="3">
    <source>
        <dbReference type="Proteomes" id="UP000324298"/>
    </source>
</evidence>
<feature type="domain" description="MoeA C-terminal" evidence="1">
    <location>
        <begin position="32"/>
        <end position="92"/>
    </location>
</feature>
<sequence>MLMEVAVLADVQVNPTINRFMADAHPLIIGANKGKRPHSVRGIVSISDNCYCVSTTGNQSSGRLSSLIQGNKLIKLAPETYHLAGEQVEVLLPV</sequence>